<reference evidence="2 3" key="1">
    <citation type="submission" date="2022-08" db="EMBL/GenBank/DDBJ databases">
        <title>Reclassification of Massilia species as members of the genera Telluria, Duganella, Pseudoduganella, Mokoshia gen. nov. and Zemynaea gen. nov. using orthogonal and non-orthogonal genome-based approaches.</title>
        <authorList>
            <person name="Bowman J.P."/>
        </authorList>
    </citation>
    <scope>NUCLEOTIDE SEQUENCE [LARGE SCALE GENOMIC DNA]</scope>
    <source>
        <strain evidence="2 3">JCM 31605</strain>
    </source>
</reference>
<comment type="caution">
    <text evidence="2">The sequence shown here is derived from an EMBL/GenBank/DDBJ whole genome shotgun (WGS) entry which is preliminary data.</text>
</comment>
<feature type="region of interest" description="Disordered" evidence="1">
    <location>
        <begin position="1"/>
        <end position="25"/>
    </location>
</feature>
<keyword evidence="3" id="KW-1185">Reference proteome</keyword>
<gene>
    <name evidence="2" type="ORF">NX774_12010</name>
</gene>
<proteinExistence type="predicted"/>
<dbReference type="RefSeq" id="WP_258822408.1">
    <property type="nucleotide sequence ID" value="NZ_JANUHB010000002.1"/>
</dbReference>
<dbReference type="Proteomes" id="UP001206126">
    <property type="component" value="Unassembled WGS sequence"/>
</dbReference>
<feature type="compositionally biased region" description="Basic residues" evidence="1">
    <location>
        <begin position="1"/>
        <end position="10"/>
    </location>
</feature>
<protein>
    <submittedName>
        <fullName evidence="2">Uncharacterized protein</fullName>
    </submittedName>
</protein>
<name>A0ABT2DBF5_9BURK</name>
<organism evidence="2 3">
    <name type="scientific">Massilia agilis</name>
    <dbReference type="NCBI Taxonomy" id="1811226"/>
    <lineage>
        <taxon>Bacteria</taxon>
        <taxon>Pseudomonadati</taxon>
        <taxon>Pseudomonadota</taxon>
        <taxon>Betaproteobacteria</taxon>
        <taxon>Burkholderiales</taxon>
        <taxon>Oxalobacteraceae</taxon>
        <taxon>Telluria group</taxon>
        <taxon>Massilia</taxon>
    </lineage>
</organism>
<evidence type="ECO:0000256" key="1">
    <source>
        <dbReference type="SAM" id="MobiDB-lite"/>
    </source>
</evidence>
<accession>A0ABT2DBF5</accession>
<evidence type="ECO:0000313" key="2">
    <source>
        <dbReference type="EMBL" id="MCS0808644.1"/>
    </source>
</evidence>
<sequence length="101" mass="11108">MALRWKKNPRPKGLAGVVAGPQGSELRDGERRYATTGYIDGRINKGRKSGWYWVAGWQSGVPHKNTCDNPVLDEETAKTAALEYVRKYLKTADSQKGGGDA</sequence>
<evidence type="ECO:0000313" key="3">
    <source>
        <dbReference type="Proteomes" id="UP001206126"/>
    </source>
</evidence>
<dbReference type="EMBL" id="JANUHB010000002">
    <property type="protein sequence ID" value="MCS0808644.1"/>
    <property type="molecule type" value="Genomic_DNA"/>
</dbReference>